<dbReference type="GO" id="GO:0051607">
    <property type="term" value="P:defense response to virus"/>
    <property type="evidence" value="ECO:0007669"/>
    <property type="project" value="UniProtKB-KW"/>
</dbReference>
<comment type="subcellular location">
    <subcellularLocation>
        <location evidence="1">Cytoplasm</location>
    </subcellularLocation>
</comment>
<evidence type="ECO:0000256" key="1">
    <source>
        <dbReference type="ARBA" id="ARBA00004496"/>
    </source>
</evidence>
<reference evidence="6 7" key="1">
    <citation type="submission" date="2020-08" db="EMBL/GenBank/DDBJ databases">
        <title>Genomic Encyclopedia of Type Strains, Phase IV (KMG-IV): sequencing the most valuable type-strain genomes for metagenomic binning, comparative biology and taxonomic classification.</title>
        <authorList>
            <person name="Goeker M."/>
        </authorList>
    </citation>
    <scope>NUCLEOTIDE SEQUENCE [LARGE SCALE GENOMIC DNA]</scope>
    <source>
        <strain evidence="6 7">DSM 10633</strain>
    </source>
</reference>
<comment type="similarity">
    <text evidence="2">Belongs to the CRISPR system Cmr5 family.</text>
</comment>
<dbReference type="Proteomes" id="UP000557217">
    <property type="component" value="Unassembled WGS sequence"/>
</dbReference>
<dbReference type="CDD" id="cd09749">
    <property type="entry name" value="Cmr5_III-B"/>
    <property type="match status" value="1"/>
</dbReference>
<dbReference type="AlphaFoldDB" id="A0A840PKY6"/>
<proteinExistence type="inferred from homology"/>
<keyword evidence="4" id="KW-0051">Antiviral defense</keyword>
<dbReference type="InterPro" id="IPR023101">
    <property type="entry name" value="AF1862-like_dom_sf"/>
</dbReference>
<comment type="caution">
    <text evidence="6">The sequence shown here is derived from an EMBL/GenBank/DDBJ whole genome shotgun (WGS) entry which is preliminary data.</text>
</comment>
<evidence type="ECO:0000256" key="2">
    <source>
        <dbReference type="ARBA" id="ARBA00006161"/>
    </source>
</evidence>
<keyword evidence="3" id="KW-0963">Cytoplasm</keyword>
<evidence type="ECO:0000256" key="5">
    <source>
        <dbReference type="ARBA" id="ARBA00030001"/>
    </source>
</evidence>
<name>A0A840PKY6_URETH</name>
<evidence type="ECO:0000313" key="7">
    <source>
        <dbReference type="Proteomes" id="UP000557217"/>
    </source>
</evidence>
<dbReference type="InterPro" id="IPR010160">
    <property type="entry name" value="CRISPR-assoc_prot_Cmr5"/>
</dbReference>
<accession>A0A840PKY6</accession>
<protein>
    <recommendedName>
        <fullName evidence="5">CRISPR type III-B/RAMP module-associated protein Cmr5</fullName>
    </recommendedName>
</protein>
<dbReference type="NCBIfam" id="TIGR01881">
    <property type="entry name" value="cas_Cmr5"/>
    <property type="match status" value="1"/>
</dbReference>
<evidence type="ECO:0000256" key="4">
    <source>
        <dbReference type="ARBA" id="ARBA00023118"/>
    </source>
</evidence>
<dbReference type="RefSeq" id="WP_168412360.1">
    <property type="nucleotide sequence ID" value="NZ_JAAXPW010000015.1"/>
</dbReference>
<dbReference type="Gene3D" id="1.10.520.30">
    <property type="entry name" value="AF1862-like domain"/>
    <property type="match status" value="1"/>
</dbReference>
<organism evidence="6 7">
    <name type="scientific">Ureibacillus thermosphaericus</name>
    <dbReference type="NCBI Taxonomy" id="51173"/>
    <lineage>
        <taxon>Bacteria</taxon>
        <taxon>Bacillati</taxon>
        <taxon>Bacillota</taxon>
        <taxon>Bacilli</taxon>
        <taxon>Bacillales</taxon>
        <taxon>Caryophanaceae</taxon>
        <taxon>Ureibacillus</taxon>
    </lineage>
</organism>
<dbReference type="EMBL" id="JACHGZ010000014">
    <property type="protein sequence ID" value="MBB5149085.1"/>
    <property type="molecule type" value="Genomic_DNA"/>
</dbReference>
<dbReference type="GO" id="GO:0005737">
    <property type="term" value="C:cytoplasm"/>
    <property type="evidence" value="ECO:0007669"/>
    <property type="project" value="UniProtKB-SubCell"/>
</dbReference>
<keyword evidence="7" id="KW-1185">Reference proteome</keyword>
<gene>
    <name evidence="6" type="ORF">HNR36_001472</name>
</gene>
<dbReference type="Pfam" id="PF09701">
    <property type="entry name" value="Cas_Cmr5"/>
    <property type="match status" value="1"/>
</dbReference>
<dbReference type="SUPFAM" id="SSF158568">
    <property type="entry name" value="AF1862-like"/>
    <property type="match status" value="1"/>
</dbReference>
<evidence type="ECO:0000313" key="6">
    <source>
        <dbReference type="EMBL" id="MBB5149085.1"/>
    </source>
</evidence>
<sequence>MTISKIENGRAAFAFKEVKQVVEKPNIQSSEFRSYVKRMPTMIQVNGLGQTLAFCYSKKNNKRGKAYGEVYRIVQKWIEDEVFPDLFHNNKDYSEFVEKVINLNSYEYKQVTAEVLALLNWMRRFVEGMVQTEDKVGE</sequence>
<evidence type="ECO:0000256" key="3">
    <source>
        <dbReference type="ARBA" id="ARBA00022490"/>
    </source>
</evidence>